<comment type="caution">
    <text evidence="1">The sequence shown here is derived from an EMBL/GenBank/DDBJ whole genome shotgun (WGS) entry which is preliminary data.</text>
</comment>
<dbReference type="OrthoDB" id="1273495at2"/>
<dbReference type="Proteomes" id="UP000070513">
    <property type="component" value="Unassembled WGS sequence"/>
</dbReference>
<reference evidence="1 2" key="2">
    <citation type="journal article" date="2016" name="Genome Announc.">
        <title>Draft Genome Sequence of a Biocontrol Rhizobacterium, Chryseobacterium kwangjuense Strain KJ1R5, Isolated from Pepper (Capsicum annuum).</title>
        <authorList>
            <person name="Jeong J.J."/>
            <person name="Park H."/>
            <person name="Park B.H."/>
            <person name="Mannaa M."/>
            <person name="Sang M.K."/>
            <person name="Choi I.G."/>
            <person name="Kim K.D."/>
        </authorList>
    </citation>
    <scope>NUCLEOTIDE SEQUENCE [LARGE SCALE GENOMIC DNA]</scope>
    <source>
        <strain evidence="1 2">KJ1R5</strain>
    </source>
</reference>
<evidence type="ECO:0000313" key="2">
    <source>
        <dbReference type="Proteomes" id="UP000070513"/>
    </source>
</evidence>
<proteinExistence type="predicted"/>
<dbReference type="AlphaFoldDB" id="A0A135W424"/>
<dbReference type="EMBL" id="LPUR01000018">
    <property type="protein sequence ID" value="KXH79684.1"/>
    <property type="molecule type" value="Genomic_DNA"/>
</dbReference>
<protein>
    <submittedName>
        <fullName evidence="1">Uncharacterized protein</fullName>
    </submittedName>
</protein>
<organism evidence="1 2">
    <name type="scientific">Chryseobacterium kwangjuense</name>
    <dbReference type="NCBI Taxonomy" id="267125"/>
    <lineage>
        <taxon>Bacteria</taxon>
        <taxon>Pseudomonadati</taxon>
        <taxon>Bacteroidota</taxon>
        <taxon>Flavobacteriia</taxon>
        <taxon>Flavobacteriales</taxon>
        <taxon>Weeksellaceae</taxon>
        <taxon>Chryseobacterium group</taxon>
        <taxon>Chryseobacterium</taxon>
    </lineage>
</organism>
<sequence>MMNALKIIFTGLFLLLFQSKVSGQAFKLEELAAFNTMDMASFKTEIKKHQYKFYDKIESADYHLYEYESPDYTYKIAKFEYTGEKADDRIEFSFKSKKDYEFYLKDVLATGYKQAEKGKIITGENYTDYFKDKSQIRIVQPKTAQDTYTILVFK</sequence>
<name>A0A135W424_9FLAO</name>
<dbReference type="RefSeq" id="WP_062653388.1">
    <property type="nucleotide sequence ID" value="NZ_LPUR01000018.1"/>
</dbReference>
<evidence type="ECO:0000313" key="1">
    <source>
        <dbReference type="EMBL" id="KXH79684.1"/>
    </source>
</evidence>
<gene>
    <name evidence="1" type="ORF">AU378_20195</name>
</gene>
<accession>A0A135W424</accession>
<reference evidence="2" key="1">
    <citation type="submission" date="2015-12" db="EMBL/GenBank/DDBJ databases">
        <title>Genome sequence of a biocontrol rhizobacterium Chryseobacterium kwangjuense strain KJ1R5 isolated from pepper (Capsicum annuum L.).</title>
        <authorList>
            <person name="Jeong J.-J."/>
            <person name="Park H."/>
            <person name="Mannaa M."/>
            <person name="Sang M.K."/>
            <person name="Choi I.-G."/>
            <person name="Kim K.D."/>
        </authorList>
    </citation>
    <scope>NUCLEOTIDE SEQUENCE [LARGE SCALE GENOMIC DNA]</scope>
    <source>
        <strain evidence="2">KJ1R5</strain>
    </source>
</reference>